<protein>
    <recommendedName>
        <fullName evidence="3">DUF3492 domain-containing protein</fullName>
    </recommendedName>
</protein>
<dbReference type="OrthoDB" id="2582433at2759"/>
<dbReference type="RefSeq" id="XP_016641528.1">
    <property type="nucleotide sequence ID" value="XM_016788891.1"/>
</dbReference>
<dbReference type="PANTHER" id="PTHR12526">
    <property type="entry name" value="GLYCOSYLTRANSFERASE"/>
    <property type="match status" value="1"/>
</dbReference>
<dbReference type="KEGG" id="sapo:SAPIO_CDS6920"/>
<keyword evidence="2" id="KW-0472">Membrane</keyword>
<evidence type="ECO:0000256" key="2">
    <source>
        <dbReference type="SAM" id="Phobius"/>
    </source>
</evidence>
<keyword evidence="2" id="KW-1133">Transmembrane helix</keyword>
<reference evidence="4 5" key="1">
    <citation type="journal article" date="2014" name="Genome Announc.">
        <title>Draft genome sequence of the pathogenic fungus Scedosporium apiospermum.</title>
        <authorList>
            <person name="Vandeputte P."/>
            <person name="Ghamrawi S."/>
            <person name="Rechenmann M."/>
            <person name="Iltis A."/>
            <person name="Giraud S."/>
            <person name="Fleury M."/>
            <person name="Thornton C."/>
            <person name="Delhaes L."/>
            <person name="Meyer W."/>
            <person name="Papon N."/>
            <person name="Bouchara J.P."/>
        </authorList>
    </citation>
    <scope>NUCLEOTIDE SEQUENCE [LARGE SCALE GENOMIC DNA]</scope>
    <source>
        <strain evidence="4 5">IHEM 14462</strain>
    </source>
</reference>
<feature type="region of interest" description="Disordered" evidence="1">
    <location>
        <begin position="1078"/>
        <end position="1100"/>
    </location>
</feature>
<feature type="transmembrane region" description="Helical" evidence="2">
    <location>
        <begin position="946"/>
        <end position="964"/>
    </location>
</feature>
<comment type="caution">
    <text evidence="4">The sequence shown here is derived from an EMBL/GenBank/DDBJ whole genome shotgun (WGS) entry which is preliminary data.</text>
</comment>
<keyword evidence="5" id="KW-1185">Reference proteome</keyword>
<dbReference type="Pfam" id="PF13692">
    <property type="entry name" value="Glyco_trans_1_4"/>
    <property type="match status" value="1"/>
</dbReference>
<feature type="transmembrane region" description="Helical" evidence="2">
    <location>
        <begin position="40"/>
        <end position="62"/>
    </location>
</feature>
<gene>
    <name evidence="4" type="ORF">SAPIO_CDS6920</name>
</gene>
<feature type="transmembrane region" description="Helical" evidence="2">
    <location>
        <begin position="862"/>
        <end position="882"/>
    </location>
</feature>
<evidence type="ECO:0000313" key="4">
    <source>
        <dbReference type="EMBL" id="KEZ41729.1"/>
    </source>
</evidence>
<feature type="transmembrane region" description="Helical" evidence="2">
    <location>
        <begin position="902"/>
        <end position="925"/>
    </location>
</feature>
<dbReference type="EMBL" id="JOWA01000108">
    <property type="protein sequence ID" value="KEZ41729.1"/>
    <property type="molecule type" value="Genomic_DNA"/>
</dbReference>
<name>A0A084G317_PSEDA</name>
<dbReference type="InterPro" id="IPR022622">
    <property type="entry name" value="DUF3492"/>
</dbReference>
<feature type="transmembrane region" description="Helical" evidence="2">
    <location>
        <begin position="970"/>
        <end position="992"/>
    </location>
</feature>
<feature type="domain" description="DUF3492" evidence="3">
    <location>
        <begin position="2219"/>
        <end position="2510"/>
    </location>
</feature>
<evidence type="ECO:0000313" key="5">
    <source>
        <dbReference type="Proteomes" id="UP000028545"/>
    </source>
</evidence>
<feature type="transmembrane region" description="Helical" evidence="2">
    <location>
        <begin position="1316"/>
        <end position="1334"/>
    </location>
</feature>
<dbReference type="VEuPathDB" id="FungiDB:SAPIO_CDS6920"/>
<sequence length="2893" mass="328164">MASFFQPPASGDPALENCDTSGFEIYCNSIVKADRRFKHWYQILVIAVAAAAFSLPILSWVIERILIYLDNRKRPQPKVVDDVVQRRGDSPGLPLQDHLPKPITSFCYVQGEDEVRAPINEHDLALIEWTAASRDESAPWRNHTSQDNRSVMPLVRLDAILAKAPAEKQVASAAQHLATIHLDSGAACLALRIDSSVTPQTVDDLVCDLLRLNVPVVLVAPFELPKLKNIPLSHVLGLIIESALILPNGHRRDYFSAVPLRKIISTCTKERESRPDFFVGFMDLWDERPTAAVVKRAEKLAKHFGAVFTHRPREPMQLGDMNPPVPAVTINGFEHLRRWEITETHKSWCLDDNKPVSVRSTDAHVARLPLAGLKELIPEIDELLRPEPLNPTLAAVACEKPPRILPPNYVDLAPKRTNIWTMSSGMEELSTQGCYPLTSSPSREHYAAVVEEQVHLKTLRLLQPVKGDSIHRIIQQVGALIDRGCRRKHLLEGLVEGLSQSKIGIFKGLDSGFGTPSGDGYFWGVSHVRKGSSAECIDIFVSLKAPSDTPTVLHTWLAHHGVPRLERYIIELDLERVCENDPSIEMPSSLAVSLERATNAELLFFLEQLRVTQFEHEFRKPMIALCRHLLIDEAESDNWRGLHSLNTLAGTIDLRELFDTRLRYYARKGAVEVPNVDNLLRLYSQVDILLNDALFYGDRRVLAIIDEALRSVYKLQGTPENTIPADINADMFALLFFIVLRRAALEDIYLEATDRCPYFLSQTDQAAVFAELWVLGSQCEIYFGILPRDLGEIVYRTYHKYLEVNVPPAKPTESKERVITMYWPVTAERELESKGKLPSGSYAAPVSEENKLRHWKKRLQEFGALSIFCFPAILDVILLSFLGRGLFTTAFMEPSHIVASGYAVLISLLLAAGVTGWVGSVGHYYMPHYAYDNLLFFHVQRLSGGFMLSFTVAAIGLIAFAVSYDIYVGLVFAAYLIVVSTYLTLLGIMATMHQRGSPLRSGRLILWRTIPFLFLSPLISSFVNGHDLKIYLPISYAFLVLVLIQYRSLCTEWSGWMSNIPELTERDIADWYSARYSKGDQGSDSDSLISRQSNSEHAAETEFRKTIEMHMRSKFRLGDRRMDPVAARIAKAMPYINWLMIKEYPNGDIPPAFSAEWFNNLGEAKAKQKQLCRGLKEHNAVLLFRASRYDIGQNVALFLIALMDRWTALVMSGRDPQISLYTDFRSRYGLCLCIIYFCFSVMSLDATLQNYWPDRFKLSEEKMVDFNHTKHILENWEKRRFKVYCTALVELAKKLLFILGFTTLLLWLMVDNHETIIVYWCYIFGYTCVVLFQFNRCFAIFVRAHVTTLYFSALFGLIVGCILHALPWTYTLLYIDILAMCTAAFTAFLVTSIWVWIGFRPQMSPNIEALSPNAQDGGIWKQPLITALNRRAGGPTALASWKSLESSRTTLTPSSAATTVITQTLQQVSDYPSETTPSWQMDIVQRARDMWANHNIVVSFVDREAFANSGLRGCCSASRLDSRGRLDINVGVFGASEIRLSSWASVQGRIATEAILYHVARSWRNIPHKDAVLIEHLLLEEGETMSRRISFEIAMLDPASSRNLHLKTNAELMRHLCLDLDVDAKWGVIPAPAREAILCRILGETVPMAPEFIEWLEDQKVDMGACDFNVRLCLSISHESQLTLGTLAYLSDDAPRITNHIEPDLMCVPMNEGRAYQNWVTRAGSWIRRFCLGTVRWIAVVCGADSNIERELWYKLRHTYLRTVIITVVLAIWNLCHIARNSWVFAILIYHRPAIANIARLARKGAARAINGNSIVVELSRSAITGFASENDEGMMVLNIFDGILTEPPANKEPTCQALYDSKFRLQRRVKKEAKGTATSTYRYHEPNSDHRWPTQKVETSESRTMTGYYDKHGRICVGTLRLGRTEFSFRYYYKATPKGSSDILRADYEIIGSDTHDGIYAYWGEPTRASSKEYNWVPSERLCRIVRKVDGKTYITTLEYQHRRDPTSVTVIEGDTGTTAIAEPPKVCNEEAQLLQRPKDHVFHSDDLLIYHGMFQLNRMRKAAKSAGPANNTPFLSSLKLTSLFSWHGRIVYRRAPTWRVRTELWSHWLKTGNLDAITACWMDEDILRQEPLLREYWKLRDRGRLTEARAALDRNINQIFAAIEIETAVSEVCLLPIKTSDLYAMGLGNDATQVTTRPEDCYRDTKDRISVIFTDIGCWPEAPGGVSNCRRDLVNGHSTIRNHVLAESANEYGIPRFQIEKNVQSLKLLPLWGLDGRSAHHGIIDNYLQSQVDEKIENTDDKYDIEQTFVPLLKAFVKGARSTRCSREELINYSNVILSISKYFEYKDYNRTWESPEVERAWVEAWMTHYDEENVNNVSDFFEIERPSLSDLREALGIYKAYFFVFAVKIPDDCPRVFQSTHHGIGSLFGMILKYRKGSTFCIWDHAILWRECCLNISPAQCALPIPVQSILLAGIGLATRLAYMHADVIMPCTSLYNPMWETEIGTDRGRIGSRKRFSRKIEPIVNGISNMDSFQPVDEIRTKKPTVVMLSHVQFIKGIKSAIQAADVIVNRYGFKDYQLWVYGSKDRQPSYCAEMVRLIADCKLGDNVVLKGFGKPHEVLKDAWLFMNSSISEGLPLAIGEAALAGVPIVATEVGATALVLTEPEEENTRYGEVVPPNDPTALARAQLRLLSMTGPWTKYTDDGESVELPEEISAADVEWLSVRMREKMQYRRKLGMLSRGVVMKCFHGERYLREHEQMYWVQWYLSKMRANPSLNFPSGSFKFGGQKELHYIEEKVSSGSDDGSSEDDEREAAEKVLKWQDFDRHALLAAEKKMNRNRLSKSRPSSAGSGATDRDSLWNRISRNRPAPPQPIWNTGDGRVSRAWSETA</sequence>
<keyword evidence="2" id="KW-0812">Transmembrane</keyword>
<dbReference type="HOGENOM" id="CLU_000654_0_0_1"/>
<feature type="transmembrane region" description="Helical" evidence="2">
    <location>
        <begin position="1030"/>
        <end position="1049"/>
    </location>
</feature>
<proteinExistence type="predicted"/>
<feature type="transmembrane region" description="Helical" evidence="2">
    <location>
        <begin position="1372"/>
        <end position="1397"/>
    </location>
</feature>
<organism evidence="4 5">
    <name type="scientific">Pseudallescheria apiosperma</name>
    <name type="common">Scedosporium apiospermum</name>
    <dbReference type="NCBI Taxonomy" id="563466"/>
    <lineage>
        <taxon>Eukaryota</taxon>
        <taxon>Fungi</taxon>
        <taxon>Dikarya</taxon>
        <taxon>Ascomycota</taxon>
        <taxon>Pezizomycotina</taxon>
        <taxon>Sordariomycetes</taxon>
        <taxon>Hypocreomycetidae</taxon>
        <taxon>Microascales</taxon>
        <taxon>Microascaceae</taxon>
        <taxon>Scedosporium</taxon>
    </lineage>
</organism>
<evidence type="ECO:0000259" key="3">
    <source>
        <dbReference type="Pfam" id="PF11997"/>
    </source>
</evidence>
<feature type="compositionally biased region" description="Polar residues" evidence="1">
    <location>
        <begin position="1080"/>
        <end position="1096"/>
    </location>
</feature>
<dbReference type="PANTHER" id="PTHR12526:SF630">
    <property type="entry name" value="GLYCOSYLTRANSFERASE"/>
    <property type="match status" value="1"/>
</dbReference>
<dbReference type="Gene3D" id="3.40.50.2000">
    <property type="entry name" value="Glycogen Phosphorylase B"/>
    <property type="match status" value="1"/>
</dbReference>
<feature type="transmembrane region" description="Helical" evidence="2">
    <location>
        <begin position="1288"/>
        <end position="1310"/>
    </location>
</feature>
<dbReference type="Proteomes" id="UP000028545">
    <property type="component" value="Unassembled WGS sequence"/>
</dbReference>
<evidence type="ECO:0000256" key="1">
    <source>
        <dbReference type="SAM" id="MobiDB-lite"/>
    </source>
</evidence>
<feature type="transmembrane region" description="Helical" evidence="2">
    <location>
        <begin position="1346"/>
        <end position="1366"/>
    </location>
</feature>
<dbReference type="SUPFAM" id="SSF53756">
    <property type="entry name" value="UDP-Glycosyltransferase/glycogen phosphorylase"/>
    <property type="match status" value="1"/>
</dbReference>
<dbReference type="GeneID" id="27725992"/>
<dbReference type="Pfam" id="PF11997">
    <property type="entry name" value="DUF3492"/>
    <property type="match status" value="1"/>
</dbReference>
<feature type="transmembrane region" description="Helical" evidence="2">
    <location>
        <begin position="1004"/>
        <end position="1024"/>
    </location>
</feature>
<feature type="transmembrane region" description="Helical" evidence="2">
    <location>
        <begin position="1195"/>
        <end position="1214"/>
    </location>
</feature>
<accession>A0A084G317</accession>
<feature type="transmembrane region" description="Helical" evidence="2">
    <location>
        <begin position="1226"/>
        <end position="1248"/>
    </location>
</feature>
<dbReference type="OMA" id="KVERWIP"/>
<feature type="region of interest" description="Disordered" evidence="1">
    <location>
        <begin position="2838"/>
        <end position="2893"/>
    </location>
</feature>